<dbReference type="InParanoid" id="A0A077ZVR3"/>
<feature type="region of interest" description="Disordered" evidence="1">
    <location>
        <begin position="323"/>
        <end position="384"/>
    </location>
</feature>
<gene>
    <name evidence="2" type="primary">Contig18473.g19614</name>
    <name evidence="2" type="ORF">STYLEM_1488</name>
</gene>
<evidence type="ECO:0000256" key="1">
    <source>
        <dbReference type="SAM" id="MobiDB-lite"/>
    </source>
</evidence>
<proteinExistence type="predicted"/>
<accession>A0A077ZVR3</accession>
<feature type="compositionally biased region" description="Basic and acidic residues" evidence="1">
    <location>
        <begin position="459"/>
        <end position="478"/>
    </location>
</feature>
<feature type="compositionally biased region" description="Polar residues" evidence="1">
    <location>
        <begin position="347"/>
        <end position="372"/>
    </location>
</feature>
<feature type="compositionally biased region" description="Gly residues" evidence="1">
    <location>
        <begin position="495"/>
        <end position="511"/>
    </location>
</feature>
<feature type="compositionally biased region" description="Low complexity" evidence="1">
    <location>
        <begin position="333"/>
        <end position="346"/>
    </location>
</feature>
<feature type="region of interest" description="Disordered" evidence="1">
    <location>
        <begin position="135"/>
        <end position="154"/>
    </location>
</feature>
<sequence>MQQKIKEVFTEQIVNYNNFTKEAYKLVRNKGKKLEIIAQIEEKISQGKKINEDQREKLSQKESLSQSVKYYLEILDLYRQEVEKSTQQQDKPQDIEAGNKQEATMTQVQNVAEVQLEQQQKSALDNEANVVEYSIQQQPKQQSQQTSQGNSQSRVHEPIQQVKLLVKDHTSVEESVKLAVAFYVISSNIQGLQWYSQTQLKDQELVQDLNLFFRHMTNISINPQDLTFEARIKRATDELTKIATDQLDSKISSVNEDVSHSDMKKIIQRVISNKELKEAPILQLMYLPMMLQTQIQSASPMLSQIQLPTQNFILPTQVQANPQVQNQEQSRETVSQNQQVQSQTTVEAQTNSNQQNISPQRESHHLNVQNQSPKKDMSKSPMRQPGAIEQVADVKKNLLLQDWNDDGDEDDEDENDEIGERRFGEGLKQDEDQHEDDYDEEEEQPVKVQGDEPSAQQVEQKDKQEPEQEDVLVDKAEHQAFQNKTYYDRGEYRGRGGNYRGRGGNFRGNRGGYNNNYNYRGRGNYEQREQRGGYDKPYQKRDYRYQKDQAPDQDQEVQENQVRESQEEEKHTGDNQERQYQYKQNRGAYRDNRGGYREDRGGFRENRGGYRGRGNYQGNEEDRSDGNAFYRNKQDSKAIQPISRGGDFRGRRDNREYAADNQEIVELKEDISKGGFQVVTQRGQKDEKDQHPTAYGDGRGPRIARGAPRSGRGGYRGDGYKNDGYRGRGYNRGGDYGNRNFDERKNSQNVNQEGQE</sequence>
<feature type="compositionally biased region" description="Low complexity" evidence="1">
    <location>
        <begin position="135"/>
        <end position="153"/>
    </location>
</feature>
<feature type="compositionally biased region" description="Basic and acidic residues" evidence="1">
    <location>
        <begin position="561"/>
        <end position="577"/>
    </location>
</feature>
<dbReference type="OrthoDB" id="10689140at2759"/>
<dbReference type="EMBL" id="CCKQ01001419">
    <property type="protein sequence ID" value="CDW72526.1"/>
    <property type="molecule type" value="Genomic_DNA"/>
</dbReference>
<evidence type="ECO:0000313" key="2">
    <source>
        <dbReference type="EMBL" id="CDW72526.1"/>
    </source>
</evidence>
<dbReference type="Proteomes" id="UP000039865">
    <property type="component" value="Unassembled WGS sequence"/>
</dbReference>
<feature type="region of interest" description="Disordered" evidence="1">
    <location>
        <begin position="401"/>
        <end position="756"/>
    </location>
</feature>
<protein>
    <submittedName>
        <fullName evidence="2">Uncharacterized protein</fullName>
    </submittedName>
</protein>
<reference evidence="2 3" key="1">
    <citation type="submission" date="2014-06" db="EMBL/GenBank/DDBJ databases">
        <authorList>
            <person name="Swart Estienne"/>
        </authorList>
    </citation>
    <scope>NUCLEOTIDE SEQUENCE [LARGE SCALE GENOMIC DNA]</scope>
    <source>
        <strain evidence="2 3">130c</strain>
    </source>
</reference>
<dbReference type="AlphaFoldDB" id="A0A077ZVR3"/>
<feature type="compositionally biased region" description="Low complexity" evidence="1">
    <location>
        <begin position="701"/>
        <end position="710"/>
    </location>
</feature>
<feature type="compositionally biased region" description="Basic and acidic residues" evidence="1">
    <location>
        <begin position="523"/>
        <end position="550"/>
    </location>
</feature>
<feature type="compositionally biased region" description="Basic and acidic residues" evidence="1">
    <location>
        <begin position="418"/>
        <end position="431"/>
    </location>
</feature>
<feature type="compositionally biased region" description="Basic and acidic residues" evidence="1">
    <location>
        <begin position="588"/>
        <end position="608"/>
    </location>
</feature>
<feature type="compositionally biased region" description="Acidic residues" evidence="1">
    <location>
        <begin position="432"/>
        <end position="443"/>
    </location>
</feature>
<feature type="compositionally biased region" description="Polar residues" evidence="1">
    <location>
        <begin position="747"/>
        <end position="756"/>
    </location>
</feature>
<evidence type="ECO:0000313" key="3">
    <source>
        <dbReference type="Proteomes" id="UP000039865"/>
    </source>
</evidence>
<keyword evidence="3" id="KW-1185">Reference proteome</keyword>
<feature type="compositionally biased region" description="Low complexity" evidence="1">
    <location>
        <begin position="512"/>
        <end position="522"/>
    </location>
</feature>
<feature type="compositionally biased region" description="Basic and acidic residues" evidence="1">
    <location>
        <begin position="646"/>
        <end position="658"/>
    </location>
</feature>
<name>A0A077ZVR3_STYLE</name>
<organism evidence="2 3">
    <name type="scientific">Stylonychia lemnae</name>
    <name type="common">Ciliate</name>
    <dbReference type="NCBI Taxonomy" id="5949"/>
    <lineage>
        <taxon>Eukaryota</taxon>
        <taxon>Sar</taxon>
        <taxon>Alveolata</taxon>
        <taxon>Ciliophora</taxon>
        <taxon>Intramacronucleata</taxon>
        <taxon>Spirotrichea</taxon>
        <taxon>Stichotrichia</taxon>
        <taxon>Sporadotrichida</taxon>
        <taxon>Oxytrichidae</taxon>
        <taxon>Stylonychinae</taxon>
        <taxon>Stylonychia</taxon>
    </lineage>
</organism>
<feature type="compositionally biased region" description="Acidic residues" evidence="1">
    <location>
        <begin position="403"/>
        <end position="417"/>
    </location>
</feature>